<protein>
    <submittedName>
        <fullName evidence="1">Uncharacterized protein</fullName>
    </submittedName>
</protein>
<keyword evidence="2" id="KW-1185">Reference proteome</keyword>
<evidence type="ECO:0000313" key="2">
    <source>
        <dbReference type="Proteomes" id="UP000008065"/>
    </source>
</evidence>
<name>F8N3U8_NEUT8</name>
<dbReference type="AlphaFoldDB" id="F8N3U8"/>
<dbReference type="Proteomes" id="UP000008065">
    <property type="component" value="Unassembled WGS sequence"/>
</dbReference>
<sequence length="66" mass="7824">MFRSLFGRVFGNTGKPPLPLSYCWHPSCFFYADVRPFLWFRFSRSLLAARSIGRSARKFARYIKIE</sequence>
<gene>
    <name evidence="1" type="ORF">NEUTE1DRAFT_104832</name>
</gene>
<organism evidence="1 2">
    <name type="scientific">Neurospora tetrasperma (strain FGSC 2508 / ATCC MYA-4615 / P0657)</name>
    <dbReference type="NCBI Taxonomy" id="510951"/>
    <lineage>
        <taxon>Eukaryota</taxon>
        <taxon>Fungi</taxon>
        <taxon>Dikarya</taxon>
        <taxon>Ascomycota</taxon>
        <taxon>Pezizomycotina</taxon>
        <taxon>Sordariomycetes</taxon>
        <taxon>Sordariomycetidae</taxon>
        <taxon>Sordariales</taxon>
        <taxon>Sordariaceae</taxon>
        <taxon>Neurospora</taxon>
    </lineage>
</organism>
<accession>F8N3U8</accession>
<dbReference type="RefSeq" id="XP_009855442.1">
    <property type="nucleotide sequence ID" value="XM_009857140.1"/>
</dbReference>
<proteinExistence type="predicted"/>
<reference evidence="2" key="1">
    <citation type="journal article" date="2011" name="Genetics">
        <title>Massive changes in genome architecture accompany the transition to self-fertility in the filamentous fungus Neurospora tetrasperma.</title>
        <authorList>
            <person name="Ellison C.E."/>
            <person name="Stajich J.E."/>
            <person name="Jacobson D.J."/>
            <person name="Natvig D.O."/>
            <person name="Lapidus A."/>
            <person name="Foster B."/>
            <person name="Aerts A."/>
            <person name="Riley R."/>
            <person name="Lindquist E.A."/>
            <person name="Grigoriev I.V."/>
            <person name="Taylor J.W."/>
        </authorList>
    </citation>
    <scope>NUCLEOTIDE SEQUENCE [LARGE SCALE GENOMIC DNA]</scope>
    <source>
        <strain evidence="2">FGSC 2508 / P0657</strain>
    </source>
</reference>
<evidence type="ECO:0000313" key="1">
    <source>
        <dbReference type="EMBL" id="EGO51798.1"/>
    </source>
</evidence>
<dbReference type="KEGG" id="nte:NEUTE1DRAFT104832"/>
<dbReference type="EMBL" id="GL891382">
    <property type="protein sequence ID" value="EGO51798.1"/>
    <property type="molecule type" value="Genomic_DNA"/>
</dbReference>
<dbReference type="HOGENOM" id="CLU_2850251_0_0_1"/>
<dbReference type="VEuPathDB" id="FungiDB:NEUTE1DRAFT_104832"/>
<dbReference type="GeneID" id="20822140"/>